<keyword evidence="2" id="KW-0507">mRNA processing</keyword>
<evidence type="ECO:0000313" key="7">
    <source>
        <dbReference type="EMBL" id="KAK1364204.1"/>
    </source>
</evidence>
<evidence type="ECO:0000313" key="8">
    <source>
        <dbReference type="Proteomes" id="UP001237642"/>
    </source>
</evidence>
<keyword evidence="4" id="KW-0508">mRNA splicing</keyword>
<dbReference type="GO" id="GO:0000395">
    <property type="term" value="P:mRNA 5'-splice site recognition"/>
    <property type="evidence" value="ECO:0007669"/>
    <property type="project" value="TreeGrafter"/>
</dbReference>
<dbReference type="GO" id="GO:0000243">
    <property type="term" value="C:commitment complex"/>
    <property type="evidence" value="ECO:0007669"/>
    <property type="project" value="TreeGrafter"/>
</dbReference>
<evidence type="ECO:0000256" key="3">
    <source>
        <dbReference type="ARBA" id="ARBA00022737"/>
    </source>
</evidence>
<reference evidence="7" key="1">
    <citation type="submission" date="2023-02" db="EMBL/GenBank/DDBJ databases">
        <title>Genome of toxic invasive species Heracleum sosnowskyi carries increased number of genes despite the absence of recent whole-genome duplications.</title>
        <authorList>
            <person name="Schelkunov M."/>
            <person name="Shtratnikova V."/>
            <person name="Makarenko M."/>
            <person name="Klepikova A."/>
            <person name="Omelchenko D."/>
            <person name="Novikova G."/>
            <person name="Obukhova E."/>
            <person name="Bogdanov V."/>
            <person name="Penin A."/>
            <person name="Logacheva M."/>
        </authorList>
    </citation>
    <scope>NUCLEOTIDE SEQUENCE</scope>
    <source>
        <strain evidence="7">Hsosn_3</strain>
        <tissue evidence="7">Leaf</tissue>
    </source>
</reference>
<evidence type="ECO:0008006" key="9">
    <source>
        <dbReference type="Google" id="ProtNLM"/>
    </source>
</evidence>
<dbReference type="InterPro" id="IPR011990">
    <property type="entry name" value="TPR-like_helical_dom_sf"/>
</dbReference>
<reference evidence="7" key="2">
    <citation type="submission" date="2023-05" db="EMBL/GenBank/DDBJ databases">
        <authorList>
            <person name="Schelkunov M.I."/>
        </authorList>
    </citation>
    <scope>NUCLEOTIDE SEQUENCE</scope>
    <source>
        <strain evidence="7">Hsosn_3</strain>
        <tissue evidence="7">Leaf</tissue>
    </source>
</reference>
<evidence type="ECO:0000256" key="2">
    <source>
        <dbReference type="ARBA" id="ARBA00022664"/>
    </source>
</evidence>
<keyword evidence="8" id="KW-1185">Reference proteome</keyword>
<feature type="region of interest" description="Disordered" evidence="6">
    <location>
        <begin position="1"/>
        <end position="28"/>
    </location>
</feature>
<protein>
    <recommendedName>
        <fullName evidence="9">Tetratricopeptide repeat protein</fullName>
    </recommendedName>
</protein>
<dbReference type="GO" id="GO:0030627">
    <property type="term" value="F:pre-mRNA 5'-splice site binding"/>
    <property type="evidence" value="ECO:0007669"/>
    <property type="project" value="TreeGrafter"/>
</dbReference>
<dbReference type="Gene3D" id="1.25.40.10">
    <property type="entry name" value="Tetratricopeptide repeat domain"/>
    <property type="match status" value="1"/>
</dbReference>
<evidence type="ECO:0000256" key="6">
    <source>
        <dbReference type="SAM" id="MobiDB-lite"/>
    </source>
</evidence>
<dbReference type="AlphaFoldDB" id="A0AAD8M956"/>
<gene>
    <name evidence="7" type="ORF">POM88_039765</name>
</gene>
<evidence type="ECO:0000256" key="5">
    <source>
        <dbReference type="ARBA" id="ARBA00023242"/>
    </source>
</evidence>
<keyword evidence="3" id="KW-0677">Repeat</keyword>
<comment type="subcellular location">
    <subcellularLocation>
        <location evidence="1">Nucleus</location>
    </subcellularLocation>
</comment>
<comment type="caution">
    <text evidence="7">The sequence shown here is derived from an EMBL/GenBank/DDBJ whole genome shotgun (WGS) entry which is preliminary data.</text>
</comment>
<organism evidence="7 8">
    <name type="scientific">Heracleum sosnowskyi</name>
    <dbReference type="NCBI Taxonomy" id="360622"/>
    <lineage>
        <taxon>Eukaryota</taxon>
        <taxon>Viridiplantae</taxon>
        <taxon>Streptophyta</taxon>
        <taxon>Embryophyta</taxon>
        <taxon>Tracheophyta</taxon>
        <taxon>Spermatophyta</taxon>
        <taxon>Magnoliopsida</taxon>
        <taxon>eudicotyledons</taxon>
        <taxon>Gunneridae</taxon>
        <taxon>Pentapetalae</taxon>
        <taxon>asterids</taxon>
        <taxon>campanulids</taxon>
        <taxon>Apiales</taxon>
        <taxon>Apiaceae</taxon>
        <taxon>Apioideae</taxon>
        <taxon>apioid superclade</taxon>
        <taxon>Tordylieae</taxon>
        <taxon>Tordyliinae</taxon>
        <taxon>Heracleum</taxon>
    </lineage>
</organism>
<proteinExistence type="predicted"/>
<dbReference type="SUPFAM" id="SSF48452">
    <property type="entry name" value="TPR-like"/>
    <property type="match status" value="1"/>
</dbReference>
<feature type="compositionally biased region" description="Polar residues" evidence="6">
    <location>
        <begin position="15"/>
        <end position="28"/>
    </location>
</feature>
<name>A0AAD8M956_9APIA</name>
<keyword evidence="5" id="KW-0539">Nucleus</keyword>
<dbReference type="GO" id="GO:0005685">
    <property type="term" value="C:U1 snRNP"/>
    <property type="evidence" value="ECO:0007669"/>
    <property type="project" value="TreeGrafter"/>
</dbReference>
<dbReference type="PANTHER" id="PTHR17204:SF5">
    <property type="entry name" value="PRE-MRNA-PROCESSING FACTOR 39"/>
    <property type="match status" value="1"/>
</dbReference>
<evidence type="ECO:0000256" key="1">
    <source>
        <dbReference type="ARBA" id="ARBA00004123"/>
    </source>
</evidence>
<dbReference type="Proteomes" id="UP001237642">
    <property type="component" value="Unassembled WGS sequence"/>
</dbReference>
<sequence>MEVSTDVTVTDNTSEQTQNLTDDNGNQNLAKEEVPSKANDVSENFATFASESMDATHVTDYNSLNGIDATEAKNVVSDVGENGTTSVANEFMSSDAPVRANSLEFDVWTALIEETEKVAERRPEIHLFAAQSREHSGDIPGTRAAYQLVHAEIAPGLLEAIVKHANMEHRLGNAEDACSLYEHAIAIKKGKEHSQTLPQLFAQYSQFVYLICGKAEKAREILEQALENCQPSKSKALAISTLHDMSNEDFTT</sequence>
<dbReference type="GO" id="GO:0071004">
    <property type="term" value="C:U2-type prespliceosome"/>
    <property type="evidence" value="ECO:0007669"/>
    <property type="project" value="TreeGrafter"/>
</dbReference>
<accession>A0AAD8M956</accession>
<dbReference type="PANTHER" id="PTHR17204">
    <property type="entry name" value="PRE-MRNA PROCESSING PROTEIN PRP39-RELATED"/>
    <property type="match status" value="1"/>
</dbReference>
<feature type="compositionally biased region" description="Low complexity" evidence="6">
    <location>
        <begin position="1"/>
        <end position="14"/>
    </location>
</feature>
<evidence type="ECO:0000256" key="4">
    <source>
        <dbReference type="ARBA" id="ARBA00023187"/>
    </source>
</evidence>
<dbReference type="EMBL" id="JAUIZM010000009">
    <property type="protein sequence ID" value="KAK1364204.1"/>
    <property type="molecule type" value="Genomic_DNA"/>
</dbReference>